<sequence length="410" mass="45402">MHLEVNADATRLEEVDGGGGGNRRERRRERGHKPIGLCLARPLAAGPGAVKPEFAHCEPGGQSQRSPGKRPAAEHERNCSRSTDAGRDCPQDMIVQEEERTLTASANRCASSKVVGNDVLSTSAFTDLKPALSIAEERTVAQRNCIEKKENVPRRKSRAEKKELCRESRAVPRRKKRACPEKKGHVYGGERTQGFGQTKRVVKSRWKRRLVDKCVHRPEARLVRLRKVAADAALGWDAWALDRLNGPRGRRQKPLPRRNESHPDRHPRGKGVGIKGNRKAEARMRRERTTRRVARNDTGDRDANDGVQVHAHPHLGSIAKSDSCTSRRTAPSGASGVTAAETRARWAGNHKNNEEGKGKRKTKGPNGRLGVGVRSRVDQGARQEDDMSTTGGRYAARTGLRSDEKHARVE</sequence>
<feature type="compositionally biased region" description="Basic and acidic residues" evidence="1">
    <location>
        <begin position="71"/>
        <end position="90"/>
    </location>
</feature>
<proteinExistence type="predicted"/>
<dbReference type="EMBL" id="JARJCM010000003">
    <property type="protein sequence ID" value="KAJ7046085.1"/>
    <property type="molecule type" value="Genomic_DNA"/>
</dbReference>
<dbReference type="AlphaFoldDB" id="A0AAD6XF90"/>
<gene>
    <name evidence="2" type="ORF">C8F04DRAFT_1173049</name>
</gene>
<evidence type="ECO:0000256" key="1">
    <source>
        <dbReference type="SAM" id="MobiDB-lite"/>
    </source>
</evidence>
<reference evidence="2" key="1">
    <citation type="submission" date="2023-03" db="EMBL/GenBank/DDBJ databases">
        <title>Massive genome expansion in bonnet fungi (Mycena s.s.) driven by repeated elements and novel gene families across ecological guilds.</title>
        <authorList>
            <consortium name="Lawrence Berkeley National Laboratory"/>
            <person name="Harder C.B."/>
            <person name="Miyauchi S."/>
            <person name="Viragh M."/>
            <person name="Kuo A."/>
            <person name="Thoen E."/>
            <person name="Andreopoulos B."/>
            <person name="Lu D."/>
            <person name="Skrede I."/>
            <person name="Drula E."/>
            <person name="Henrissat B."/>
            <person name="Morin E."/>
            <person name="Kohler A."/>
            <person name="Barry K."/>
            <person name="LaButti K."/>
            <person name="Morin E."/>
            <person name="Salamov A."/>
            <person name="Lipzen A."/>
            <person name="Mereny Z."/>
            <person name="Hegedus B."/>
            <person name="Baldrian P."/>
            <person name="Stursova M."/>
            <person name="Weitz H."/>
            <person name="Taylor A."/>
            <person name="Grigoriev I.V."/>
            <person name="Nagy L.G."/>
            <person name="Martin F."/>
            <person name="Kauserud H."/>
        </authorList>
    </citation>
    <scope>NUCLEOTIDE SEQUENCE</scope>
    <source>
        <strain evidence="2">CBHHK200</strain>
    </source>
</reference>
<comment type="caution">
    <text evidence="2">The sequence shown here is derived from an EMBL/GenBank/DDBJ whole genome shotgun (WGS) entry which is preliminary data.</text>
</comment>
<feature type="compositionally biased region" description="Basic and acidic residues" evidence="1">
    <location>
        <begin position="400"/>
        <end position="410"/>
    </location>
</feature>
<feature type="compositionally biased region" description="Basic residues" evidence="1">
    <location>
        <begin position="24"/>
        <end position="33"/>
    </location>
</feature>
<evidence type="ECO:0000313" key="2">
    <source>
        <dbReference type="EMBL" id="KAJ7046085.1"/>
    </source>
</evidence>
<feature type="compositionally biased region" description="Basic and acidic residues" evidence="1">
    <location>
        <begin position="257"/>
        <end position="266"/>
    </location>
</feature>
<protein>
    <submittedName>
        <fullName evidence="2">Uncharacterized protein</fullName>
    </submittedName>
</protein>
<keyword evidence="3" id="KW-1185">Reference proteome</keyword>
<name>A0AAD6XF90_9AGAR</name>
<feature type="region of interest" description="Disordered" evidence="1">
    <location>
        <begin position="166"/>
        <end position="185"/>
    </location>
</feature>
<evidence type="ECO:0000313" key="3">
    <source>
        <dbReference type="Proteomes" id="UP001218188"/>
    </source>
</evidence>
<feature type="compositionally biased region" description="Basic and acidic residues" evidence="1">
    <location>
        <begin position="1"/>
        <end position="14"/>
    </location>
</feature>
<feature type="region of interest" description="Disordered" evidence="1">
    <location>
        <begin position="244"/>
        <end position="410"/>
    </location>
</feature>
<feature type="compositionally biased region" description="Polar residues" evidence="1">
    <location>
        <begin position="320"/>
        <end position="329"/>
    </location>
</feature>
<dbReference type="Proteomes" id="UP001218188">
    <property type="component" value="Unassembled WGS sequence"/>
</dbReference>
<feature type="compositionally biased region" description="Basic and acidic residues" evidence="1">
    <location>
        <begin position="375"/>
        <end position="385"/>
    </location>
</feature>
<accession>A0AAD6XF90</accession>
<feature type="compositionally biased region" description="Basic and acidic residues" evidence="1">
    <location>
        <begin position="294"/>
        <end position="304"/>
    </location>
</feature>
<organism evidence="2 3">
    <name type="scientific">Mycena alexandri</name>
    <dbReference type="NCBI Taxonomy" id="1745969"/>
    <lineage>
        <taxon>Eukaryota</taxon>
        <taxon>Fungi</taxon>
        <taxon>Dikarya</taxon>
        <taxon>Basidiomycota</taxon>
        <taxon>Agaricomycotina</taxon>
        <taxon>Agaricomycetes</taxon>
        <taxon>Agaricomycetidae</taxon>
        <taxon>Agaricales</taxon>
        <taxon>Marasmiineae</taxon>
        <taxon>Mycenaceae</taxon>
        <taxon>Mycena</taxon>
    </lineage>
</organism>
<feature type="region of interest" description="Disordered" evidence="1">
    <location>
        <begin position="1"/>
        <end position="92"/>
    </location>
</feature>